<dbReference type="eggNOG" id="ENOG502QR29">
    <property type="taxonomic scope" value="Eukaryota"/>
</dbReference>
<comment type="similarity">
    <text evidence="2">Belongs to the purine-cytosine permease (2.A.39) family.</text>
</comment>
<dbReference type="HOGENOM" id="CLU_026016_1_0_1"/>
<dbReference type="GeneID" id="19331345"/>
<keyword evidence="3" id="KW-0813">Transport</keyword>
<accession>M3AJG4</accession>
<evidence type="ECO:0000256" key="2">
    <source>
        <dbReference type="ARBA" id="ARBA00008974"/>
    </source>
</evidence>
<keyword evidence="4 7" id="KW-0812">Transmembrane</keyword>
<keyword evidence="6 7" id="KW-0472">Membrane</keyword>
<evidence type="ECO:0000256" key="7">
    <source>
        <dbReference type="SAM" id="Phobius"/>
    </source>
</evidence>
<evidence type="ECO:0000256" key="5">
    <source>
        <dbReference type="ARBA" id="ARBA00022989"/>
    </source>
</evidence>
<gene>
    <name evidence="8" type="ORF">MYCFIDRAFT_146509</name>
</gene>
<dbReference type="VEuPathDB" id="FungiDB:MYCFIDRAFT_146509"/>
<dbReference type="GO" id="GO:0022857">
    <property type="term" value="F:transmembrane transporter activity"/>
    <property type="evidence" value="ECO:0007669"/>
    <property type="project" value="InterPro"/>
</dbReference>
<sequence>WSYLTADYNVRMPINTPRWRLLLSTFIGIWLPSVLVMILGAAMYDGVSDDVAWSEAYAAYGVGGPLAKSLEPAGGFGKFLLVLAGLSSVANNIPNGYSFAIAAQNFGPWAIRVQRVVFVTMGFIVSVVVGYLASLSFEESLITLLDILGYWVVFFLVVVAEEHLIFRRCDWSRYNFDDWDNPHQLPFGWAGIMAFVFGFLGALMGMSEAWYTSPIAKLIGGGNIGHELTCGFQLSRFHFFDGSSSGFGAGDCQVKQRGHSNERSDQASWE</sequence>
<dbReference type="KEGG" id="pfj:MYCFIDRAFT_146509"/>
<keyword evidence="9" id="KW-1185">Reference proteome</keyword>
<keyword evidence="5 7" id="KW-1133">Transmembrane helix</keyword>
<dbReference type="Proteomes" id="UP000016932">
    <property type="component" value="Unassembled WGS sequence"/>
</dbReference>
<evidence type="ECO:0000256" key="1">
    <source>
        <dbReference type="ARBA" id="ARBA00004141"/>
    </source>
</evidence>
<evidence type="ECO:0000256" key="3">
    <source>
        <dbReference type="ARBA" id="ARBA00022448"/>
    </source>
</evidence>
<comment type="subcellular location">
    <subcellularLocation>
        <location evidence="1">Membrane</location>
        <topology evidence="1">Multi-pass membrane protein</topology>
    </subcellularLocation>
</comment>
<feature type="transmembrane region" description="Helical" evidence="7">
    <location>
        <begin position="116"/>
        <end position="135"/>
    </location>
</feature>
<dbReference type="EMBL" id="KB446566">
    <property type="protein sequence ID" value="EME77298.1"/>
    <property type="molecule type" value="Genomic_DNA"/>
</dbReference>
<dbReference type="RefSeq" id="XP_007932070.1">
    <property type="nucleotide sequence ID" value="XM_007933879.1"/>
</dbReference>
<reference evidence="8 9" key="1">
    <citation type="journal article" date="2012" name="PLoS Pathog.">
        <title>Diverse lifestyles and strategies of plant pathogenesis encoded in the genomes of eighteen Dothideomycetes fungi.</title>
        <authorList>
            <person name="Ohm R.A."/>
            <person name="Feau N."/>
            <person name="Henrissat B."/>
            <person name="Schoch C.L."/>
            <person name="Horwitz B.A."/>
            <person name="Barry K.W."/>
            <person name="Condon B.J."/>
            <person name="Copeland A.C."/>
            <person name="Dhillon B."/>
            <person name="Glaser F."/>
            <person name="Hesse C.N."/>
            <person name="Kosti I."/>
            <person name="LaButti K."/>
            <person name="Lindquist E.A."/>
            <person name="Lucas S."/>
            <person name="Salamov A.A."/>
            <person name="Bradshaw R.E."/>
            <person name="Ciuffetti L."/>
            <person name="Hamelin R.C."/>
            <person name="Kema G.H.J."/>
            <person name="Lawrence C."/>
            <person name="Scott J.A."/>
            <person name="Spatafora J.W."/>
            <person name="Turgeon B.G."/>
            <person name="de Wit P.J.G.M."/>
            <person name="Zhong S."/>
            <person name="Goodwin S.B."/>
            <person name="Grigoriev I.V."/>
        </authorList>
    </citation>
    <scope>NUCLEOTIDE SEQUENCE [LARGE SCALE GENOMIC DNA]</scope>
    <source>
        <strain evidence="8 9">CIRAD86</strain>
    </source>
</reference>
<dbReference type="InterPro" id="IPR026030">
    <property type="entry name" value="Pur-cyt_permease_Fcy2/21/22"/>
</dbReference>
<feature type="non-terminal residue" evidence="8">
    <location>
        <position position="270"/>
    </location>
</feature>
<feature type="transmembrane region" description="Helical" evidence="7">
    <location>
        <begin position="186"/>
        <end position="206"/>
    </location>
</feature>
<proteinExistence type="inferred from homology"/>
<evidence type="ECO:0000256" key="6">
    <source>
        <dbReference type="ARBA" id="ARBA00023136"/>
    </source>
</evidence>
<dbReference type="PANTHER" id="PTHR31806">
    <property type="entry name" value="PURINE-CYTOSINE PERMEASE FCY2-RELATED"/>
    <property type="match status" value="1"/>
</dbReference>
<feature type="transmembrane region" description="Helical" evidence="7">
    <location>
        <begin position="21"/>
        <end position="44"/>
    </location>
</feature>
<evidence type="ECO:0000256" key="4">
    <source>
        <dbReference type="ARBA" id="ARBA00022692"/>
    </source>
</evidence>
<dbReference type="Gene3D" id="1.10.4160.10">
    <property type="entry name" value="Hydantoin permease"/>
    <property type="match status" value="1"/>
</dbReference>
<dbReference type="InterPro" id="IPR001248">
    <property type="entry name" value="Pur-cyt_permease"/>
</dbReference>
<organism evidence="8 9">
    <name type="scientific">Pseudocercospora fijiensis (strain CIRAD86)</name>
    <name type="common">Black leaf streak disease fungus</name>
    <name type="synonym">Mycosphaerella fijiensis</name>
    <dbReference type="NCBI Taxonomy" id="383855"/>
    <lineage>
        <taxon>Eukaryota</taxon>
        <taxon>Fungi</taxon>
        <taxon>Dikarya</taxon>
        <taxon>Ascomycota</taxon>
        <taxon>Pezizomycotina</taxon>
        <taxon>Dothideomycetes</taxon>
        <taxon>Dothideomycetidae</taxon>
        <taxon>Mycosphaerellales</taxon>
        <taxon>Mycosphaerellaceae</taxon>
        <taxon>Pseudocercospora</taxon>
    </lineage>
</organism>
<evidence type="ECO:0000313" key="9">
    <source>
        <dbReference type="Proteomes" id="UP000016932"/>
    </source>
</evidence>
<feature type="transmembrane region" description="Helical" evidence="7">
    <location>
        <begin position="147"/>
        <end position="166"/>
    </location>
</feature>
<evidence type="ECO:0000313" key="8">
    <source>
        <dbReference type="EMBL" id="EME77298.1"/>
    </source>
</evidence>
<dbReference type="GO" id="GO:0000329">
    <property type="term" value="C:fungal-type vacuole membrane"/>
    <property type="evidence" value="ECO:0007669"/>
    <property type="project" value="TreeGrafter"/>
</dbReference>
<dbReference type="OrthoDB" id="5428495at2759"/>
<dbReference type="PANTHER" id="PTHR31806:SF1">
    <property type="entry name" value="PURINE-CYTOSINE PERMEASE FCY2-RELATED"/>
    <property type="match status" value="1"/>
</dbReference>
<dbReference type="GO" id="GO:0005886">
    <property type="term" value="C:plasma membrane"/>
    <property type="evidence" value="ECO:0007669"/>
    <property type="project" value="TreeGrafter"/>
</dbReference>
<protein>
    <submittedName>
        <fullName evidence="8">Uncharacterized protein</fullName>
    </submittedName>
</protein>
<dbReference type="AlphaFoldDB" id="M3AJG4"/>
<dbReference type="Pfam" id="PF02133">
    <property type="entry name" value="Transp_cyt_pur"/>
    <property type="match status" value="1"/>
</dbReference>
<name>M3AJG4_PSEFD</name>